<sequence>MGASIAENPNVEATGAGVQVFRADFEESTTRPHKLAQLAKEYAIPGGLDLEIPADPRSATVSQPGHFVVFQDALEHGLRLPLPPFAITILRHYQIQPSMLQAQS</sequence>
<accession>A0A1Q3CUT2</accession>
<comment type="caution">
    <text evidence="2">The sequence shown here is derived from an EMBL/GenBank/DDBJ whole genome shotgun (WGS) entry which is preliminary data.</text>
</comment>
<dbReference type="Proteomes" id="UP000187406">
    <property type="component" value="Unassembled WGS sequence"/>
</dbReference>
<feature type="domain" description="Transposase (putative) gypsy type" evidence="1">
    <location>
        <begin position="68"/>
        <end position="100"/>
    </location>
</feature>
<organism evidence="2 3">
    <name type="scientific">Cephalotus follicularis</name>
    <name type="common">Albany pitcher plant</name>
    <dbReference type="NCBI Taxonomy" id="3775"/>
    <lineage>
        <taxon>Eukaryota</taxon>
        <taxon>Viridiplantae</taxon>
        <taxon>Streptophyta</taxon>
        <taxon>Embryophyta</taxon>
        <taxon>Tracheophyta</taxon>
        <taxon>Spermatophyta</taxon>
        <taxon>Magnoliopsida</taxon>
        <taxon>eudicotyledons</taxon>
        <taxon>Gunneridae</taxon>
        <taxon>Pentapetalae</taxon>
        <taxon>rosids</taxon>
        <taxon>fabids</taxon>
        <taxon>Oxalidales</taxon>
        <taxon>Cephalotaceae</taxon>
        <taxon>Cephalotus</taxon>
    </lineage>
</organism>
<name>A0A1Q3CUT2_CEPFO</name>
<evidence type="ECO:0000259" key="1">
    <source>
        <dbReference type="Pfam" id="PF04195"/>
    </source>
</evidence>
<evidence type="ECO:0000313" key="3">
    <source>
        <dbReference type="Proteomes" id="UP000187406"/>
    </source>
</evidence>
<proteinExistence type="predicted"/>
<dbReference type="STRING" id="3775.A0A1Q3CUT2"/>
<dbReference type="EMBL" id="BDDD01003038">
    <property type="protein sequence ID" value="GAV83891.1"/>
    <property type="molecule type" value="Genomic_DNA"/>
</dbReference>
<reference evidence="3" key="1">
    <citation type="submission" date="2016-04" db="EMBL/GenBank/DDBJ databases">
        <title>Cephalotus genome sequencing.</title>
        <authorList>
            <person name="Fukushima K."/>
            <person name="Hasebe M."/>
            <person name="Fang X."/>
        </authorList>
    </citation>
    <scope>NUCLEOTIDE SEQUENCE [LARGE SCALE GENOMIC DNA]</scope>
    <source>
        <strain evidence="3">cv. St1</strain>
    </source>
</reference>
<dbReference type="AlphaFoldDB" id="A0A1Q3CUT2"/>
<dbReference type="Pfam" id="PF04195">
    <property type="entry name" value="Transposase_28"/>
    <property type="match status" value="1"/>
</dbReference>
<dbReference type="InterPro" id="IPR007321">
    <property type="entry name" value="Transposase_28"/>
</dbReference>
<gene>
    <name evidence="2" type="ORF">CFOL_v3_27336</name>
</gene>
<protein>
    <recommendedName>
        <fullName evidence="1">Transposase (putative) gypsy type domain-containing protein</fullName>
    </recommendedName>
</protein>
<dbReference type="InParanoid" id="A0A1Q3CUT2"/>
<evidence type="ECO:0000313" key="2">
    <source>
        <dbReference type="EMBL" id="GAV83891.1"/>
    </source>
</evidence>
<keyword evidence="3" id="KW-1185">Reference proteome</keyword>